<dbReference type="NCBIfam" id="NF041374">
    <property type="entry name" value="GDCCVxC"/>
    <property type="match status" value="1"/>
</dbReference>
<dbReference type="RefSeq" id="WP_168451960.1">
    <property type="nucleotide sequence ID" value="NZ_JAAWWK010000008.1"/>
</dbReference>
<evidence type="ECO:0000313" key="2">
    <source>
        <dbReference type="Proteomes" id="UP000765845"/>
    </source>
</evidence>
<keyword evidence="2" id="KW-1185">Reference proteome</keyword>
<gene>
    <name evidence="1" type="ORF">HCU74_18705</name>
</gene>
<dbReference type="InterPro" id="IPR047677">
    <property type="entry name" value="GDCCVxC"/>
</dbReference>
<dbReference type="EMBL" id="JAAWWK010000008">
    <property type="protein sequence ID" value="NKI19442.1"/>
    <property type="molecule type" value="Genomic_DNA"/>
</dbReference>
<reference evidence="1 2" key="1">
    <citation type="submission" date="2020-04" db="EMBL/GenBank/DDBJ databases">
        <authorList>
            <person name="Yoon J."/>
        </authorList>
    </citation>
    <scope>NUCLEOTIDE SEQUENCE [LARGE SCALE GENOMIC DNA]</scope>
    <source>
        <strain evidence="1 2">KMU-166</strain>
    </source>
</reference>
<organism evidence="1 2">
    <name type="scientific">Spongiibacter thalassae</name>
    <dbReference type="NCBI Taxonomy" id="2721624"/>
    <lineage>
        <taxon>Bacteria</taxon>
        <taxon>Pseudomonadati</taxon>
        <taxon>Pseudomonadota</taxon>
        <taxon>Gammaproteobacteria</taxon>
        <taxon>Cellvibrionales</taxon>
        <taxon>Spongiibacteraceae</taxon>
        <taxon>Spongiibacter</taxon>
    </lineage>
</organism>
<name>A0ABX1GJM3_9GAMM</name>
<proteinExistence type="predicted"/>
<comment type="caution">
    <text evidence="1">The sequence shown here is derived from an EMBL/GenBank/DDBJ whole genome shotgun (WGS) entry which is preliminary data.</text>
</comment>
<dbReference type="Proteomes" id="UP000765845">
    <property type="component" value="Unassembled WGS sequence"/>
</dbReference>
<sequence>MSSIILESDITCPACGYKKREQMPVDACQWFYDCESCHRLLRPLAGDCCVFCSYGSVKCPPVQQGSACCS</sequence>
<accession>A0ABX1GJM3</accession>
<protein>
    <submittedName>
        <fullName evidence="1">Uncharacterized protein</fullName>
    </submittedName>
</protein>
<evidence type="ECO:0000313" key="1">
    <source>
        <dbReference type="EMBL" id="NKI19442.1"/>
    </source>
</evidence>